<name>A0A0E9U661_ANGAN</name>
<dbReference type="EMBL" id="GBXM01047188">
    <property type="protein sequence ID" value="JAH61389.1"/>
    <property type="molecule type" value="Transcribed_RNA"/>
</dbReference>
<protein>
    <submittedName>
        <fullName evidence="1">Uncharacterized protein</fullName>
    </submittedName>
</protein>
<reference evidence="1" key="1">
    <citation type="submission" date="2014-11" db="EMBL/GenBank/DDBJ databases">
        <authorList>
            <person name="Amaro Gonzalez C."/>
        </authorList>
    </citation>
    <scope>NUCLEOTIDE SEQUENCE</scope>
</reference>
<proteinExistence type="predicted"/>
<evidence type="ECO:0000313" key="1">
    <source>
        <dbReference type="EMBL" id="JAH61389.1"/>
    </source>
</evidence>
<organism evidence="1">
    <name type="scientific">Anguilla anguilla</name>
    <name type="common">European freshwater eel</name>
    <name type="synonym">Muraena anguilla</name>
    <dbReference type="NCBI Taxonomy" id="7936"/>
    <lineage>
        <taxon>Eukaryota</taxon>
        <taxon>Metazoa</taxon>
        <taxon>Chordata</taxon>
        <taxon>Craniata</taxon>
        <taxon>Vertebrata</taxon>
        <taxon>Euteleostomi</taxon>
        <taxon>Actinopterygii</taxon>
        <taxon>Neopterygii</taxon>
        <taxon>Teleostei</taxon>
        <taxon>Anguilliformes</taxon>
        <taxon>Anguillidae</taxon>
        <taxon>Anguilla</taxon>
    </lineage>
</organism>
<sequence length="26" mass="3105">MKIHTLVRAPKDKRAFIFLHTVVHVF</sequence>
<reference evidence="1" key="2">
    <citation type="journal article" date="2015" name="Fish Shellfish Immunol.">
        <title>Early steps in the European eel (Anguilla anguilla)-Vibrio vulnificus interaction in the gills: Role of the RtxA13 toxin.</title>
        <authorList>
            <person name="Callol A."/>
            <person name="Pajuelo D."/>
            <person name="Ebbesson L."/>
            <person name="Teles M."/>
            <person name="MacKenzie S."/>
            <person name="Amaro C."/>
        </authorList>
    </citation>
    <scope>NUCLEOTIDE SEQUENCE</scope>
</reference>
<dbReference type="AlphaFoldDB" id="A0A0E9U661"/>
<accession>A0A0E9U661</accession>